<feature type="transmembrane region" description="Helical" evidence="8">
    <location>
        <begin position="229"/>
        <end position="258"/>
    </location>
</feature>
<dbReference type="GO" id="GO:0005886">
    <property type="term" value="C:plasma membrane"/>
    <property type="evidence" value="ECO:0007669"/>
    <property type="project" value="UniProtKB-SubCell"/>
</dbReference>
<evidence type="ECO:0000313" key="10">
    <source>
        <dbReference type="Proteomes" id="UP000322035"/>
    </source>
</evidence>
<dbReference type="Pfam" id="PF01032">
    <property type="entry name" value="FecCD"/>
    <property type="match status" value="1"/>
</dbReference>
<feature type="transmembrane region" description="Helical" evidence="8">
    <location>
        <begin position="87"/>
        <end position="106"/>
    </location>
</feature>
<dbReference type="Gene3D" id="1.10.3470.10">
    <property type="entry name" value="ABC transporter involved in vitamin B12 uptake, BtuC"/>
    <property type="match status" value="1"/>
</dbReference>
<feature type="transmembrane region" description="Helical" evidence="8">
    <location>
        <begin position="184"/>
        <end position="208"/>
    </location>
</feature>
<dbReference type="GeneID" id="61065027"/>
<dbReference type="Proteomes" id="UP000322035">
    <property type="component" value="Chromosome"/>
</dbReference>
<evidence type="ECO:0000256" key="2">
    <source>
        <dbReference type="ARBA" id="ARBA00007935"/>
    </source>
</evidence>
<proteinExistence type="inferred from homology"/>
<accession>A0AAE6MA87</accession>
<dbReference type="GO" id="GO:0033214">
    <property type="term" value="P:siderophore-iron import into cell"/>
    <property type="evidence" value="ECO:0007669"/>
    <property type="project" value="TreeGrafter"/>
</dbReference>
<dbReference type="GO" id="GO:0022857">
    <property type="term" value="F:transmembrane transporter activity"/>
    <property type="evidence" value="ECO:0007669"/>
    <property type="project" value="InterPro"/>
</dbReference>
<comment type="subcellular location">
    <subcellularLocation>
        <location evidence="1">Cell membrane</location>
        <topology evidence="1">Multi-pass membrane protein</topology>
    </subcellularLocation>
</comment>
<feature type="transmembrane region" description="Helical" evidence="8">
    <location>
        <begin position="54"/>
        <end position="75"/>
    </location>
</feature>
<dbReference type="PANTHER" id="PTHR30472:SF70">
    <property type="entry name" value="MOLYBDATE IMPORT SYSTEM PERMEASE PROTEIN MOLB"/>
    <property type="match status" value="1"/>
</dbReference>
<dbReference type="AlphaFoldDB" id="A0AAE6MA87"/>
<evidence type="ECO:0000256" key="3">
    <source>
        <dbReference type="ARBA" id="ARBA00022448"/>
    </source>
</evidence>
<dbReference type="InterPro" id="IPR037294">
    <property type="entry name" value="ABC_BtuC-like"/>
</dbReference>
<evidence type="ECO:0000256" key="6">
    <source>
        <dbReference type="ARBA" id="ARBA00022989"/>
    </source>
</evidence>
<dbReference type="SUPFAM" id="SSF81345">
    <property type="entry name" value="ABC transporter involved in vitamin B12 uptake, BtuC"/>
    <property type="match status" value="1"/>
</dbReference>
<protein>
    <submittedName>
        <fullName evidence="9">ABC transporter, permease protein</fullName>
    </submittedName>
</protein>
<reference evidence="9 10" key="1">
    <citation type="submission" date="2019-08" db="EMBL/GenBank/DDBJ databases">
        <title>Complete genomes of the Campylobacter fetus subsp. venerealis, Campylobacter lari subsp. concheus, Campylobacter sputorum bv. sputorum and Campylobacter volucris type strains.</title>
        <authorList>
            <person name="Miller W.G."/>
            <person name="Yee E."/>
        </authorList>
    </citation>
    <scope>NUCLEOTIDE SEQUENCE [LARGE SCALE GENOMIC DNA]</scope>
    <source>
        <strain evidence="9 10">NCTC 10354</strain>
    </source>
</reference>
<keyword evidence="4" id="KW-1003">Cell membrane</keyword>
<dbReference type="EMBL" id="CP043435">
    <property type="protein sequence ID" value="QEL45134.1"/>
    <property type="molecule type" value="Genomic_DNA"/>
</dbReference>
<dbReference type="FunFam" id="1.10.3470.10:FF:000001">
    <property type="entry name" value="Vitamin B12 ABC transporter permease BtuC"/>
    <property type="match status" value="1"/>
</dbReference>
<feature type="transmembrane region" description="Helical" evidence="8">
    <location>
        <begin position="300"/>
        <end position="319"/>
    </location>
</feature>
<evidence type="ECO:0000313" key="9">
    <source>
        <dbReference type="EMBL" id="QEL45134.1"/>
    </source>
</evidence>
<comment type="similarity">
    <text evidence="2">Belongs to the binding-protein-dependent transport system permease family. FecCD subfamily.</text>
</comment>
<keyword evidence="7 8" id="KW-0472">Membrane</keyword>
<evidence type="ECO:0000256" key="8">
    <source>
        <dbReference type="SAM" id="Phobius"/>
    </source>
</evidence>
<evidence type="ECO:0000256" key="4">
    <source>
        <dbReference type="ARBA" id="ARBA00022475"/>
    </source>
</evidence>
<feature type="transmembrane region" description="Helical" evidence="8">
    <location>
        <begin position="12"/>
        <end position="34"/>
    </location>
</feature>
<name>A0AAE6MA87_CAMFE</name>
<dbReference type="PANTHER" id="PTHR30472">
    <property type="entry name" value="FERRIC ENTEROBACTIN TRANSPORT SYSTEM PERMEASE PROTEIN"/>
    <property type="match status" value="1"/>
</dbReference>
<evidence type="ECO:0000256" key="7">
    <source>
        <dbReference type="ARBA" id="ARBA00023136"/>
    </source>
</evidence>
<organism evidence="9 10">
    <name type="scientific">Campylobacter fetus subsp. venerealis NCTC 10354</name>
    <dbReference type="NCBI Taxonomy" id="983328"/>
    <lineage>
        <taxon>Bacteria</taxon>
        <taxon>Pseudomonadati</taxon>
        <taxon>Campylobacterota</taxon>
        <taxon>Epsilonproteobacteria</taxon>
        <taxon>Campylobacterales</taxon>
        <taxon>Campylobacteraceae</taxon>
        <taxon>Campylobacter</taxon>
        <taxon>Campylobacter fetus subsp. venerealis bv. venerealis</taxon>
    </lineage>
</organism>
<dbReference type="InterPro" id="IPR000522">
    <property type="entry name" value="ABC_transptr_permease_BtuC"/>
</dbReference>
<feature type="transmembrane region" description="Helical" evidence="8">
    <location>
        <begin position="112"/>
        <end position="130"/>
    </location>
</feature>
<keyword evidence="6 8" id="KW-1133">Transmembrane helix</keyword>
<evidence type="ECO:0000256" key="1">
    <source>
        <dbReference type="ARBA" id="ARBA00004651"/>
    </source>
</evidence>
<keyword evidence="5 8" id="KW-0812">Transmembrane</keyword>
<sequence>MKIYWSDKMKKYAVVLTALIAIAGFSLLVGRISLSELLYSSQNEFFDMILFEIRLPRLIAAFFIGASLSVAGAAFQAIFQNPLVGPNILGVTSGAGFGAVVFILFFNEPFLVQIGAFVFGFIAVLMAYFIGNISNKNSKLMLVLAGIIVGALFGALIAIVKYLADPNDKLPNIIYWLMGSLNFTSWSDLLFLLPISLVGLFLLCSFSYKVNILSLSSDHARFLGESRMLSLSIIILSTLVVSSSVAVSGIIGWVGLLVPHIVRMIFGANNLVVLPMSALIGGGYLILVDTVARSATQSEIPLSILTALIGAPLVGFIIIKKANQWF</sequence>
<dbReference type="RefSeq" id="WP_011732117.1">
    <property type="nucleotide sequence ID" value="NZ_CP043435.1"/>
</dbReference>
<feature type="transmembrane region" description="Helical" evidence="8">
    <location>
        <begin position="264"/>
        <end position="288"/>
    </location>
</feature>
<evidence type="ECO:0000256" key="5">
    <source>
        <dbReference type="ARBA" id="ARBA00022692"/>
    </source>
</evidence>
<keyword evidence="3" id="KW-0813">Transport</keyword>
<feature type="transmembrane region" description="Helical" evidence="8">
    <location>
        <begin position="142"/>
        <end position="164"/>
    </location>
</feature>
<dbReference type="CDD" id="cd06550">
    <property type="entry name" value="TM_ABC_iron-siderophores_like"/>
    <property type="match status" value="1"/>
</dbReference>
<gene>
    <name evidence="9" type="ORF">CFVT_1191</name>
</gene>